<dbReference type="Gene3D" id="3.90.190.10">
    <property type="entry name" value="Protein tyrosine phosphatase superfamily"/>
    <property type="match status" value="1"/>
</dbReference>
<dbReference type="Proteomes" id="UP000467841">
    <property type="component" value="Unassembled WGS sequence"/>
</dbReference>
<dbReference type="EC" id="3.1.3.48" evidence="2"/>
<dbReference type="GO" id="GO:0008138">
    <property type="term" value="F:protein tyrosine/serine/threonine phosphatase activity"/>
    <property type="evidence" value="ECO:0007669"/>
    <property type="project" value="TreeGrafter"/>
</dbReference>
<dbReference type="AlphaFoldDB" id="A0A6D2J9K2"/>
<dbReference type="InterPro" id="IPR020422">
    <property type="entry name" value="TYR_PHOSPHATASE_DUAL_dom"/>
</dbReference>
<comment type="similarity">
    <text evidence="1">Belongs to the protein-tyrosine phosphatase family. Non-receptor class dual specificity subfamily.</text>
</comment>
<accession>A0A6D2J9K2</accession>
<evidence type="ECO:0000256" key="1">
    <source>
        <dbReference type="ARBA" id="ARBA00008601"/>
    </source>
</evidence>
<dbReference type="PROSITE" id="PS00383">
    <property type="entry name" value="TYR_PHOSPHATASE_1"/>
    <property type="match status" value="1"/>
</dbReference>
<name>A0A6D2J9K2_9BRAS</name>
<feature type="domain" description="Tyrosine specific protein phosphatases" evidence="5">
    <location>
        <begin position="111"/>
        <end position="159"/>
    </location>
</feature>
<dbReference type="InterPro" id="IPR016130">
    <property type="entry name" value="Tyr_Pase_AS"/>
</dbReference>
<evidence type="ECO:0000256" key="3">
    <source>
        <dbReference type="ARBA" id="ARBA00022801"/>
    </source>
</evidence>
<evidence type="ECO:0000313" key="7">
    <source>
        <dbReference type="Proteomes" id="UP000467841"/>
    </source>
</evidence>
<dbReference type="OrthoDB" id="2017893at2759"/>
<dbReference type="GO" id="GO:0004725">
    <property type="term" value="F:protein tyrosine phosphatase activity"/>
    <property type="evidence" value="ECO:0007669"/>
    <property type="project" value="UniProtKB-EC"/>
</dbReference>
<dbReference type="PANTHER" id="PTHR45848:SF4">
    <property type="entry name" value="DUAL SPECIFICITY PROTEIN PHOSPHATASE 12"/>
    <property type="match status" value="1"/>
</dbReference>
<dbReference type="InterPro" id="IPR000340">
    <property type="entry name" value="Dual-sp_phosphatase_cat-dom"/>
</dbReference>
<dbReference type="Pfam" id="PF00782">
    <property type="entry name" value="DSPc"/>
    <property type="match status" value="1"/>
</dbReference>
<sequence length="351" mass="40097">MSKFDLIRENLFLGDFHAAAEVLQNGSSEISHVLTVLHCPSISTFEEWRNVKLESKIIKEVYVGDDDDEQGREYATESSLASGNLLYSLEHTGQDLKITRMSVFAHDHHWENLLDFFDLCLDFIDAGRRDKGVLVHCFAGQSRSASFVIAYLMRNEKLSRQGRPFKPYVQTLPSKSFTALGYLYSKDKKLDKSKLRGDPEMSKIESSGTTTYQCKKCRRVVLLEEQVMSHTRGEADQEFDVMFPNMIGDVHNKNPGGEETQLEVDVSEGKLMCPECKARIGSFHWSGSYCSCGSKIVPAFQLQMSRVGVITVKNDKNKKKKKHLKKRTQAWIFCCDSEYKLCFFFFFLHGI</sequence>
<evidence type="ECO:0000256" key="2">
    <source>
        <dbReference type="ARBA" id="ARBA00013064"/>
    </source>
</evidence>
<keyword evidence="4" id="KW-0904">Protein phosphatase</keyword>
<keyword evidence="3" id="KW-0378">Hydrolase</keyword>
<evidence type="ECO:0000259" key="5">
    <source>
        <dbReference type="PROSITE" id="PS50056"/>
    </source>
</evidence>
<dbReference type="PANTHER" id="PTHR45848">
    <property type="entry name" value="DUAL SPECIFICITY PROTEIN PHOSPHATASE 12 FAMILY MEMBER"/>
    <property type="match status" value="1"/>
</dbReference>
<proteinExistence type="inferred from homology"/>
<evidence type="ECO:0000313" key="6">
    <source>
        <dbReference type="EMBL" id="CAA7033957.1"/>
    </source>
</evidence>
<organism evidence="6 7">
    <name type="scientific">Microthlaspi erraticum</name>
    <dbReference type="NCBI Taxonomy" id="1685480"/>
    <lineage>
        <taxon>Eukaryota</taxon>
        <taxon>Viridiplantae</taxon>
        <taxon>Streptophyta</taxon>
        <taxon>Embryophyta</taxon>
        <taxon>Tracheophyta</taxon>
        <taxon>Spermatophyta</taxon>
        <taxon>Magnoliopsida</taxon>
        <taxon>eudicotyledons</taxon>
        <taxon>Gunneridae</taxon>
        <taxon>Pentapetalae</taxon>
        <taxon>rosids</taxon>
        <taxon>malvids</taxon>
        <taxon>Brassicales</taxon>
        <taxon>Brassicaceae</taxon>
        <taxon>Coluteocarpeae</taxon>
        <taxon>Microthlaspi</taxon>
    </lineage>
</organism>
<gene>
    <name evidence="6" type="ORF">MERR_LOCUS21192</name>
</gene>
<protein>
    <recommendedName>
        <fullName evidence="2">protein-tyrosine-phosphatase</fullName>
        <ecNumber evidence="2">3.1.3.48</ecNumber>
    </recommendedName>
</protein>
<comment type="caution">
    <text evidence="6">The sequence shown here is derived from an EMBL/GenBank/DDBJ whole genome shotgun (WGS) entry which is preliminary data.</text>
</comment>
<dbReference type="InterPro" id="IPR029021">
    <property type="entry name" value="Prot-tyrosine_phosphatase-like"/>
</dbReference>
<dbReference type="SUPFAM" id="SSF52799">
    <property type="entry name" value="(Phosphotyrosine protein) phosphatases II"/>
    <property type="match status" value="1"/>
</dbReference>
<dbReference type="SMART" id="SM00195">
    <property type="entry name" value="DSPc"/>
    <property type="match status" value="1"/>
</dbReference>
<dbReference type="EMBL" id="CACVBM020001140">
    <property type="protein sequence ID" value="CAA7033957.1"/>
    <property type="molecule type" value="Genomic_DNA"/>
</dbReference>
<dbReference type="PROSITE" id="PS50056">
    <property type="entry name" value="TYR_PHOSPHATASE_2"/>
    <property type="match status" value="1"/>
</dbReference>
<evidence type="ECO:0000256" key="4">
    <source>
        <dbReference type="ARBA" id="ARBA00022912"/>
    </source>
</evidence>
<dbReference type="InterPro" id="IPR000387">
    <property type="entry name" value="Tyr_Pase_dom"/>
</dbReference>
<keyword evidence="7" id="KW-1185">Reference proteome</keyword>
<reference evidence="6" key="1">
    <citation type="submission" date="2020-01" db="EMBL/GenBank/DDBJ databases">
        <authorList>
            <person name="Mishra B."/>
        </authorList>
    </citation>
    <scope>NUCLEOTIDE SEQUENCE [LARGE SCALE GENOMIC DNA]</scope>
</reference>